<dbReference type="Proteomes" id="UP001145114">
    <property type="component" value="Unassembled WGS sequence"/>
</dbReference>
<comment type="caution">
    <text evidence="1">The sequence shown here is derived from an EMBL/GenBank/DDBJ whole genome shotgun (WGS) entry which is preliminary data.</text>
</comment>
<reference evidence="1" key="1">
    <citation type="submission" date="2022-06" db="EMBL/GenBank/DDBJ databases">
        <title>Phylogenomic reconstructions and comparative analyses of Kickxellomycotina fungi.</title>
        <authorList>
            <person name="Reynolds N.K."/>
            <person name="Stajich J.E."/>
            <person name="Barry K."/>
            <person name="Grigoriev I.V."/>
            <person name="Crous P."/>
            <person name="Smith M.E."/>
        </authorList>
    </citation>
    <scope>NUCLEOTIDE SEQUENCE</scope>
    <source>
        <strain evidence="1">RSA 2271</strain>
    </source>
</reference>
<accession>A0ACC1HIS0</accession>
<feature type="non-terminal residue" evidence="1">
    <location>
        <position position="121"/>
    </location>
</feature>
<proteinExistence type="predicted"/>
<protein>
    <submittedName>
        <fullName evidence="1">Uncharacterized protein</fullName>
    </submittedName>
</protein>
<gene>
    <name evidence="1" type="ORF">EV182_008141</name>
</gene>
<evidence type="ECO:0000313" key="2">
    <source>
        <dbReference type="Proteomes" id="UP001145114"/>
    </source>
</evidence>
<name>A0ACC1HIS0_9FUNG</name>
<sequence length="121" mass="12816">QGRPARVQPLKGSANATNSKTKVPSSSLASPIAPSTSAGNSGNENNNRNTNNSNNSSNNDNNNNNNNSNGNNGCGGRAILLEIESENNELYAYTGDQRMCSIPENQGDNVDCILLYDPETK</sequence>
<keyword evidence="2" id="KW-1185">Reference proteome</keyword>
<evidence type="ECO:0000313" key="1">
    <source>
        <dbReference type="EMBL" id="KAJ1676468.1"/>
    </source>
</evidence>
<dbReference type="EMBL" id="JAMZIH010004064">
    <property type="protein sequence ID" value="KAJ1676468.1"/>
    <property type="molecule type" value="Genomic_DNA"/>
</dbReference>
<organism evidence="1 2">
    <name type="scientific">Spiromyces aspiralis</name>
    <dbReference type="NCBI Taxonomy" id="68401"/>
    <lineage>
        <taxon>Eukaryota</taxon>
        <taxon>Fungi</taxon>
        <taxon>Fungi incertae sedis</taxon>
        <taxon>Zoopagomycota</taxon>
        <taxon>Kickxellomycotina</taxon>
        <taxon>Kickxellomycetes</taxon>
        <taxon>Kickxellales</taxon>
        <taxon>Kickxellaceae</taxon>
        <taxon>Spiromyces</taxon>
    </lineage>
</organism>
<feature type="non-terminal residue" evidence="1">
    <location>
        <position position="1"/>
    </location>
</feature>